<reference evidence="4" key="1">
    <citation type="journal article" date="2019" name="Int. J. Syst. Evol. Microbiol.">
        <title>The Global Catalogue of Microorganisms (GCM) 10K type strain sequencing project: providing services to taxonomists for standard genome sequencing and annotation.</title>
        <authorList>
            <consortium name="The Broad Institute Genomics Platform"/>
            <consortium name="The Broad Institute Genome Sequencing Center for Infectious Disease"/>
            <person name="Wu L."/>
            <person name="Ma J."/>
        </authorList>
    </citation>
    <scope>NUCLEOTIDE SEQUENCE [LARGE SCALE GENOMIC DNA]</scope>
    <source>
        <strain evidence="4">KCTC 42587</strain>
    </source>
</reference>
<proteinExistence type="predicted"/>
<dbReference type="PANTHER" id="PTHR35580">
    <property type="entry name" value="CELL SURFACE GLYCOPROTEIN (S-LAYER PROTEIN)-LIKE PROTEIN"/>
    <property type="match status" value="1"/>
</dbReference>
<dbReference type="InterPro" id="IPR052918">
    <property type="entry name" value="Motility_Chemotaxis_Reg"/>
</dbReference>
<dbReference type="RefSeq" id="WP_376892376.1">
    <property type="nucleotide sequence ID" value="NZ_JBHULS010000002.1"/>
</dbReference>
<evidence type="ECO:0000313" key="4">
    <source>
        <dbReference type="Proteomes" id="UP001597472"/>
    </source>
</evidence>
<feature type="domain" description="Secretion system C-terminal sorting" evidence="2">
    <location>
        <begin position="519"/>
        <end position="591"/>
    </location>
</feature>
<protein>
    <submittedName>
        <fullName evidence="3">T9SS type A sorting domain-containing protein</fullName>
    </submittedName>
</protein>
<dbReference type="EMBL" id="JBHULS010000002">
    <property type="protein sequence ID" value="MFD2551232.1"/>
    <property type="molecule type" value="Genomic_DNA"/>
</dbReference>
<comment type="caution">
    <text evidence="3">The sequence shown here is derived from an EMBL/GenBank/DDBJ whole genome shotgun (WGS) entry which is preliminary data.</text>
</comment>
<dbReference type="InterPro" id="IPR026444">
    <property type="entry name" value="Secre_tail"/>
</dbReference>
<accession>A0ABW5KUJ9</accession>
<name>A0ABW5KUJ9_9FLAO</name>
<dbReference type="Proteomes" id="UP001597472">
    <property type="component" value="Unassembled WGS sequence"/>
</dbReference>
<evidence type="ECO:0000259" key="2">
    <source>
        <dbReference type="Pfam" id="PF18962"/>
    </source>
</evidence>
<dbReference type="PANTHER" id="PTHR35580:SF1">
    <property type="entry name" value="PHYTASE-LIKE DOMAIN-CONTAINING PROTEIN"/>
    <property type="match status" value="1"/>
</dbReference>
<dbReference type="NCBIfam" id="TIGR04183">
    <property type="entry name" value="Por_Secre_tail"/>
    <property type="match status" value="1"/>
</dbReference>
<dbReference type="Pfam" id="PF18962">
    <property type="entry name" value="Por_Secre_tail"/>
    <property type="match status" value="1"/>
</dbReference>
<gene>
    <name evidence="3" type="ORF">ACFSQP_05330</name>
</gene>
<evidence type="ECO:0000256" key="1">
    <source>
        <dbReference type="ARBA" id="ARBA00022729"/>
    </source>
</evidence>
<keyword evidence="1" id="KW-0732">Signal</keyword>
<keyword evidence="4" id="KW-1185">Reference proteome</keyword>
<organism evidence="3 4">
    <name type="scientific">Bizionia sediminis</name>
    <dbReference type="NCBI Taxonomy" id="1737064"/>
    <lineage>
        <taxon>Bacteria</taxon>
        <taxon>Pseudomonadati</taxon>
        <taxon>Bacteroidota</taxon>
        <taxon>Flavobacteriia</taxon>
        <taxon>Flavobacteriales</taxon>
        <taxon>Flavobacteriaceae</taxon>
        <taxon>Bizionia</taxon>
    </lineage>
</organism>
<evidence type="ECO:0000313" key="3">
    <source>
        <dbReference type="EMBL" id="MFD2551232.1"/>
    </source>
</evidence>
<sequence length="593" mass="64366">MMKLIHLFYIVCFIGLHEIGYAQTFDYQRGWATYFGDEGIDLADSAMDTEGNMYLVGRVRSGSVFNATANAYQTAYGGGVADGFLTKISPVGEILWSTFIGGESVDYITGITIDGYNVIYIIGSTGSANSMATSNAWQTTLEGSTDTFINKFDASGAKIWGTYYPSADSDPESMGGTIRNSGPSIVADKQAGGIYFFNRTNNANLATSGAFQATIGQDYNNVITKFSVDGLPIWATYYGINFSQMYSITLGSDGLYVAGDTSDCLPIHPENTYFATMNAHQPVPGSCRDIFITKFSFAGQRLWSTYYGNTNNAYTNKNGLLVSGNALYVTGTTISSPNITTIDSYQEDSGSNYTAFLVKFNTEGIRLWGTYYGLDYDIYGNSLVSSSSSLAGDSQGNIYLTAATKFQDNIASTGAYQENKSGGTDLFVAQFNPDGDVNWGTYYGSSENEYASKSLVYNDVFYLLGETASATGITTPNSLQPGFIDNGNSSDGLIKNIFIVRFEPLPLSVESFAASSFEVYPNPNQGSFNIKNPNNEPYTVQIYNMLGQLVLETCKKQNSVERIDTLNLSSGSYLLNITTASNATYTQKMLITN</sequence>